<feature type="chain" id="PRO_5009246153" evidence="1">
    <location>
        <begin position="28"/>
        <end position="75"/>
    </location>
</feature>
<dbReference type="Proteomes" id="UP000183376">
    <property type="component" value="Chromosome I"/>
</dbReference>
<sequence length="75" mass="8284">MVRAAKAVFVGVAVAGLLAVTPLSASAYPTHRYFKSFDACEVEARKIRDGIAGAECKLEVHGWPPKFRWHLHAYN</sequence>
<name>A0A1G9XVV9_ALLAB</name>
<evidence type="ECO:0000256" key="1">
    <source>
        <dbReference type="SAM" id="SignalP"/>
    </source>
</evidence>
<dbReference type="EMBL" id="LT629701">
    <property type="protein sequence ID" value="SDN00611.1"/>
    <property type="molecule type" value="Genomic_DNA"/>
</dbReference>
<dbReference type="OrthoDB" id="9956668at2"/>
<keyword evidence="3" id="KW-1185">Reference proteome</keyword>
<reference evidence="2 3" key="1">
    <citation type="submission" date="2016-10" db="EMBL/GenBank/DDBJ databases">
        <authorList>
            <person name="de Groot N.N."/>
        </authorList>
    </citation>
    <scope>NUCLEOTIDE SEQUENCE [LARGE SCALE GENOMIC DNA]</scope>
    <source>
        <strain evidence="2 3">DSM 44149</strain>
    </source>
</reference>
<evidence type="ECO:0000313" key="2">
    <source>
        <dbReference type="EMBL" id="SDN00611.1"/>
    </source>
</evidence>
<accession>A0A1G9XVV9</accession>
<dbReference type="RefSeq" id="WP_030428901.1">
    <property type="nucleotide sequence ID" value="NZ_JOEF01000005.1"/>
</dbReference>
<evidence type="ECO:0000313" key="3">
    <source>
        <dbReference type="Proteomes" id="UP000183376"/>
    </source>
</evidence>
<dbReference type="AlphaFoldDB" id="A0A1G9XVV9"/>
<proteinExistence type="predicted"/>
<organism evidence="2 3">
    <name type="scientific">Allokutzneria albata</name>
    <name type="common">Kibdelosporangium albatum</name>
    <dbReference type="NCBI Taxonomy" id="211114"/>
    <lineage>
        <taxon>Bacteria</taxon>
        <taxon>Bacillati</taxon>
        <taxon>Actinomycetota</taxon>
        <taxon>Actinomycetes</taxon>
        <taxon>Pseudonocardiales</taxon>
        <taxon>Pseudonocardiaceae</taxon>
        <taxon>Allokutzneria</taxon>
    </lineage>
</organism>
<gene>
    <name evidence="2" type="ORF">SAMN04489726_4424</name>
</gene>
<keyword evidence="1" id="KW-0732">Signal</keyword>
<feature type="signal peptide" evidence="1">
    <location>
        <begin position="1"/>
        <end position="27"/>
    </location>
</feature>
<protein>
    <submittedName>
        <fullName evidence="2">Uncharacterized protein</fullName>
    </submittedName>
</protein>